<evidence type="ECO:0000256" key="2">
    <source>
        <dbReference type="ARBA" id="ARBA00022679"/>
    </source>
</evidence>
<evidence type="ECO:0000256" key="4">
    <source>
        <dbReference type="ARBA" id="ARBA00022741"/>
    </source>
</evidence>
<protein>
    <submittedName>
        <fullName evidence="9">Molybdopterin-guanine dinucleotide biosynthesis protein MobA</fullName>
    </submittedName>
</protein>
<dbReference type="InterPro" id="IPR029044">
    <property type="entry name" value="Nucleotide-diphossugar_trans"/>
</dbReference>
<dbReference type="GO" id="GO:0016779">
    <property type="term" value="F:nucleotidyltransferase activity"/>
    <property type="evidence" value="ECO:0007669"/>
    <property type="project" value="UniProtKB-ARBA"/>
</dbReference>
<sequence>MSKTLGVIIAGGQSQRFRDKSGPDDKFLAPFGSTTLLGHIIDRAKKQIPDVMLNVNGDPDRVKAYGLDIIPDSVADAGPLGGILAAMTSAKDRGYDHIISFSSDCPFFPDDYIARLSEGGEGLAIACSAGRPHPVMGYWPTSLADDLRDYLDSGERRVMWWVRRHTHREVVWSEKNPDPFFNINVRQDLTEAEKFL</sequence>
<dbReference type="GO" id="GO:1902758">
    <property type="term" value="P:bis(molybdopterin guanine dinucleotide)molybdenum biosynthetic process"/>
    <property type="evidence" value="ECO:0007669"/>
    <property type="project" value="TreeGrafter"/>
</dbReference>
<evidence type="ECO:0000256" key="3">
    <source>
        <dbReference type="ARBA" id="ARBA00022723"/>
    </source>
</evidence>
<keyword evidence="5" id="KW-0460">Magnesium</keyword>
<evidence type="ECO:0000256" key="6">
    <source>
        <dbReference type="ARBA" id="ARBA00023134"/>
    </source>
</evidence>
<organism evidence="9">
    <name type="scientific">hydrothermal vent metagenome</name>
    <dbReference type="NCBI Taxonomy" id="652676"/>
    <lineage>
        <taxon>unclassified sequences</taxon>
        <taxon>metagenomes</taxon>
        <taxon>ecological metagenomes</taxon>
    </lineage>
</organism>
<dbReference type="SUPFAM" id="SSF53448">
    <property type="entry name" value="Nucleotide-diphospho-sugar transferases"/>
    <property type="match status" value="1"/>
</dbReference>
<keyword evidence="3" id="KW-0479">Metal-binding</keyword>
<evidence type="ECO:0000256" key="7">
    <source>
        <dbReference type="ARBA" id="ARBA00023150"/>
    </source>
</evidence>
<keyword evidence="7" id="KW-0501">Molybdenum cofactor biosynthesis</keyword>
<dbReference type="GO" id="GO:0005525">
    <property type="term" value="F:GTP binding"/>
    <property type="evidence" value="ECO:0007669"/>
    <property type="project" value="UniProtKB-KW"/>
</dbReference>
<keyword evidence="4" id="KW-0547">Nucleotide-binding</keyword>
<dbReference type="CDD" id="cd02503">
    <property type="entry name" value="MobA"/>
    <property type="match status" value="1"/>
</dbReference>
<evidence type="ECO:0000259" key="8">
    <source>
        <dbReference type="Pfam" id="PF12804"/>
    </source>
</evidence>
<dbReference type="InterPro" id="IPR013482">
    <property type="entry name" value="Molybde_CF_guanTrfase"/>
</dbReference>
<evidence type="ECO:0000313" key="9">
    <source>
        <dbReference type="EMBL" id="VAV99576.1"/>
    </source>
</evidence>
<keyword evidence="1" id="KW-0963">Cytoplasm</keyword>
<accession>A0A3B0SF49</accession>
<feature type="domain" description="MobA-like NTP transferase" evidence="8">
    <location>
        <begin position="6"/>
        <end position="159"/>
    </location>
</feature>
<dbReference type="Pfam" id="PF12804">
    <property type="entry name" value="NTP_transf_3"/>
    <property type="match status" value="1"/>
</dbReference>
<name>A0A3B0SF49_9ZZZZ</name>
<reference evidence="9" key="1">
    <citation type="submission" date="2018-06" db="EMBL/GenBank/DDBJ databases">
        <authorList>
            <person name="Zhirakovskaya E."/>
        </authorList>
    </citation>
    <scope>NUCLEOTIDE SEQUENCE</scope>
</reference>
<keyword evidence="2" id="KW-0808">Transferase</keyword>
<gene>
    <name evidence="9" type="ORF">MNBD_ALPHA02-745</name>
</gene>
<dbReference type="HAMAP" id="MF_00316">
    <property type="entry name" value="MobA"/>
    <property type="match status" value="1"/>
</dbReference>
<proteinExistence type="inferred from homology"/>
<dbReference type="GO" id="GO:0046872">
    <property type="term" value="F:metal ion binding"/>
    <property type="evidence" value="ECO:0007669"/>
    <property type="project" value="UniProtKB-KW"/>
</dbReference>
<dbReference type="Gene3D" id="3.90.550.10">
    <property type="entry name" value="Spore Coat Polysaccharide Biosynthesis Protein SpsA, Chain A"/>
    <property type="match status" value="1"/>
</dbReference>
<evidence type="ECO:0000256" key="1">
    <source>
        <dbReference type="ARBA" id="ARBA00022490"/>
    </source>
</evidence>
<dbReference type="InterPro" id="IPR025877">
    <property type="entry name" value="MobA-like_NTP_Trfase"/>
</dbReference>
<dbReference type="PANTHER" id="PTHR19136:SF81">
    <property type="entry name" value="MOLYBDENUM COFACTOR GUANYLYLTRANSFERASE"/>
    <property type="match status" value="1"/>
</dbReference>
<dbReference type="EMBL" id="UOED01000135">
    <property type="protein sequence ID" value="VAV99576.1"/>
    <property type="molecule type" value="Genomic_DNA"/>
</dbReference>
<evidence type="ECO:0000256" key="5">
    <source>
        <dbReference type="ARBA" id="ARBA00022842"/>
    </source>
</evidence>
<dbReference type="PANTHER" id="PTHR19136">
    <property type="entry name" value="MOLYBDENUM COFACTOR GUANYLYLTRANSFERASE"/>
    <property type="match status" value="1"/>
</dbReference>
<dbReference type="AlphaFoldDB" id="A0A3B0SF49"/>
<keyword evidence="6" id="KW-0342">GTP-binding</keyword>